<dbReference type="GO" id="GO:0016231">
    <property type="term" value="F:beta-N-acetylglucosaminidase activity"/>
    <property type="evidence" value="ECO:0007669"/>
    <property type="project" value="TreeGrafter"/>
</dbReference>
<dbReference type="Gene3D" id="1.20.58.240">
    <property type="entry name" value="STAT, domain 1"/>
    <property type="match status" value="1"/>
</dbReference>
<dbReference type="FunFam" id="3.40.630.30:FF:000023">
    <property type="entry name" value="protein O-GlcNAcase"/>
    <property type="match status" value="1"/>
</dbReference>
<dbReference type="Gene3D" id="3.40.630.30">
    <property type="match status" value="1"/>
</dbReference>
<reference evidence="22" key="3">
    <citation type="submission" date="2025-09" db="UniProtKB">
        <authorList>
            <consortium name="Ensembl"/>
        </authorList>
    </citation>
    <scope>IDENTIFICATION</scope>
</reference>
<dbReference type="AlphaFoldDB" id="A0A3Q1JQF2"/>
<keyword evidence="4" id="KW-0597">Phosphoprotein</keyword>
<evidence type="ECO:0000256" key="9">
    <source>
        <dbReference type="ARBA" id="ARBA00033000"/>
    </source>
</evidence>
<dbReference type="Gene3D" id="3.20.20.80">
    <property type="entry name" value="Glycosidases"/>
    <property type="match status" value="1"/>
</dbReference>
<evidence type="ECO:0000256" key="14">
    <source>
        <dbReference type="ARBA" id="ARBA00062548"/>
    </source>
</evidence>
<evidence type="ECO:0000259" key="21">
    <source>
        <dbReference type="PROSITE" id="PS52009"/>
    </source>
</evidence>
<dbReference type="SUPFAM" id="SSF51445">
    <property type="entry name" value="(Trans)glycosidases"/>
    <property type="match status" value="1"/>
</dbReference>
<comment type="catalytic activity">
    <reaction evidence="11">
        <text>3-O-(N-acetyl-beta-D-glucosaminyl)-L-threonyl-[protein] + H2O = L-threonyl-[protein] + N-acetyl-D-glucosamine</text>
        <dbReference type="Rhea" id="RHEA:48892"/>
        <dbReference type="Rhea" id="RHEA-COMP:11060"/>
        <dbReference type="Rhea" id="RHEA-COMP:12252"/>
        <dbReference type="ChEBI" id="CHEBI:15377"/>
        <dbReference type="ChEBI" id="CHEBI:30013"/>
        <dbReference type="ChEBI" id="CHEBI:90840"/>
        <dbReference type="ChEBI" id="CHEBI:506227"/>
        <dbReference type="EC" id="3.2.1.169"/>
    </reaction>
</comment>
<dbReference type="GO" id="GO:0006044">
    <property type="term" value="P:N-acetylglucosamine metabolic process"/>
    <property type="evidence" value="ECO:0007669"/>
    <property type="project" value="UniProtKB-ARBA"/>
</dbReference>
<proteinExistence type="inferred from homology"/>
<gene>
    <name evidence="22" type="primary">OGA</name>
</gene>
<keyword evidence="5" id="KW-0378">Hydrolase</keyword>
<evidence type="ECO:0000313" key="22">
    <source>
        <dbReference type="Ensembl" id="ENSATEP00000033128.2"/>
    </source>
</evidence>
<dbReference type="GO" id="GO:0102571">
    <property type="term" value="F:[protein]-3-O-(N-acetyl-D-glucosaminyl)-L-serine/L-threonine O-N-acetyl-alpha-D-glucosaminase activity"/>
    <property type="evidence" value="ECO:0007669"/>
    <property type="project" value="UniProtKB-EC"/>
</dbReference>
<dbReference type="GeneTree" id="ENSGT00390000007726"/>
<dbReference type="Proteomes" id="UP000265040">
    <property type="component" value="Chromosome 15"/>
</dbReference>
<dbReference type="GO" id="GO:0005737">
    <property type="term" value="C:cytoplasm"/>
    <property type="evidence" value="ECO:0007669"/>
    <property type="project" value="UniProtKB-SubCell"/>
</dbReference>
<dbReference type="Ensembl" id="ENSATET00000033611.3">
    <property type="protein sequence ID" value="ENSATEP00000033128.2"/>
    <property type="gene ID" value="ENSATEG00000022765.3"/>
</dbReference>
<evidence type="ECO:0000256" key="20">
    <source>
        <dbReference type="SAM" id="MobiDB-lite"/>
    </source>
</evidence>
<organism evidence="22 23">
    <name type="scientific">Anabas testudineus</name>
    <name type="common">Climbing perch</name>
    <name type="synonym">Anthias testudineus</name>
    <dbReference type="NCBI Taxonomy" id="64144"/>
    <lineage>
        <taxon>Eukaryota</taxon>
        <taxon>Metazoa</taxon>
        <taxon>Chordata</taxon>
        <taxon>Craniata</taxon>
        <taxon>Vertebrata</taxon>
        <taxon>Euteleostomi</taxon>
        <taxon>Actinopterygii</taxon>
        <taxon>Neopterygii</taxon>
        <taxon>Teleostei</taxon>
        <taxon>Neoteleostei</taxon>
        <taxon>Acanthomorphata</taxon>
        <taxon>Anabantaria</taxon>
        <taxon>Anabantiformes</taxon>
        <taxon>Anabantoidei</taxon>
        <taxon>Anabantidae</taxon>
        <taxon>Anabas</taxon>
    </lineage>
</organism>
<dbReference type="FunFam" id="3.20.20.80:FF:000009">
    <property type="entry name" value="O-GlcNAcase BT_4395"/>
    <property type="match status" value="1"/>
</dbReference>
<comment type="subunit">
    <text evidence="14">Monomer. Interacts with CLOCK.</text>
</comment>
<evidence type="ECO:0000256" key="12">
    <source>
        <dbReference type="ARBA" id="ARBA00053832"/>
    </source>
</evidence>
<dbReference type="PANTHER" id="PTHR13170:SF24">
    <property type="entry name" value="O-GLCNACASE"/>
    <property type="match status" value="1"/>
</dbReference>
<evidence type="ECO:0000256" key="6">
    <source>
        <dbReference type="ARBA" id="ARBA00023242"/>
    </source>
</evidence>
<comment type="similarity">
    <text evidence="13">Belongs to the glycosyl hydrolase 84 family.</text>
</comment>
<evidence type="ECO:0000256" key="13">
    <source>
        <dbReference type="ARBA" id="ARBA00061635"/>
    </source>
</evidence>
<sequence>EEPLTMVQKDKTLETPQVDGEPSPIPVSGEACAESNSSIFRGKPMVISTAGCIRLNLLFAYAGFYGRPWTMEQRKELFRRQQKWGLSTYLYAPKDDYKHRMFWRELYSVEEAEQLMTLIGAAKEHGIEFIYAISPGLDITFSNQKEVSALKRKLDQVTHFGCKSFALLFDDIDHNMCPADKEVFSSFAHAQVSITNEIYQYLGEPETFLFCPTEYCGTFCYPSVSQSPYLHTVGEKLLPGIDVLWTGPKVVSKDITVESIEEVSKILKRAPVIWDNIHANDYDQKRLFLGPYKGRSTELIPRLKGVLTNPNCEFESNFVAIHTLATWYKSNMNGVRKDVVMTDGEDSTVSIQIKLENEGSDEELETDMLYSPQLALKLALTEWLGEFGVPHQYNSRQVPQSGAKSTAIDVSSVSAPSLCSSTTVTTVLAFTKKDSDEEPMEMVVEKQDGPEPEAEADTEEKHVGPILADKMTEDLRPMDTDKESLAELKSPEESLQEDSGSDIAPMQTDDQLKQDVFVPGPNEKPLFTAEPLSLEDLCLLAELFYLPYEHGPKAMQMLKEFNWLRANSSVVSVNCKRKETEKVEEWQSRAERFEEMCCSVIHMFTRLSNTANRTILYDLYPYIWDIKSIISMVKSFVQWLGCRSQSSAQFLRGDQEPWAFRGGLAGEFQRLLPIEGANDLFYQPPPSMPTSKIYTIRPYFTKDESAVYKICKEMYCEGMEDVPFSNDDPDLIGDRLVGGLLTLSSDYGFVLEDDEGICGYALGTVDVKPFIKKCKLNWIPFMQEKYHKPDCEKDLTEAEKMMLSFHEDEEGLPDSFLSNFPSLIKVDIHAKVTDPSVAKSMMGCLLSSIKANGSHGAFCKVRQTDKRMLDFYSKLGCFEVAKMEGFPKDVIIMGRSL</sequence>
<name>A0A3Q1JQF2_ANATE</name>
<protein>
    <recommendedName>
        <fullName evidence="16">Protein O-GlcNAcase</fullName>
        <ecNumber evidence="15">3.2.1.169</ecNumber>
    </recommendedName>
    <alternativeName>
        <fullName evidence="8">Beta-N-acetylhexosaminidase</fullName>
    </alternativeName>
    <alternativeName>
        <fullName evidence="18">Beta-hexosaminidase</fullName>
    </alternativeName>
    <alternativeName>
        <fullName evidence="19">Meningioma-expressed antigen 5</fullName>
    </alternativeName>
    <alternativeName>
        <fullName evidence="17">N-acetyl-beta-D-glucosaminidase</fullName>
    </alternativeName>
    <alternativeName>
        <fullName evidence="9">N-acetyl-beta-glucosaminidase</fullName>
    </alternativeName>
</protein>
<dbReference type="EC" id="3.2.1.169" evidence="15"/>
<keyword evidence="6" id="KW-0539">Nucleus</keyword>
<evidence type="ECO:0000256" key="17">
    <source>
        <dbReference type="ARBA" id="ARBA00076200"/>
    </source>
</evidence>
<keyword evidence="3" id="KW-0963">Cytoplasm</keyword>
<evidence type="ECO:0000256" key="7">
    <source>
        <dbReference type="ARBA" id="ARBA00023295"/>
    </source>
</evidence>
<dbReference type="GO" id="GO:0005634">
    <property type="term" value="C:nucleus"/>
    <property type="evidence" value="ECO:0007669"/>
    <property type="project" value="UniProtKB-SubCell"/>
</dbReference>
<feature type="domain" description="GH84" evidence="21">
    <location>
        <begin position="56"/>
        <end position="332"/>
    </location>
</feature>
<evidence type="ECO:0000256" key="4">
    <source>
        <dbReference type="ARBA" id="ARBA00022553"/>
    </source>
</evidence>
<evidence type="ECO:0000256" key="19">
    <source>
        <dbReference type="ARBA" id="ARBA00079451"/>
    </source>
</evidence>
<dbReference type="GO" id="GO:0009100">
    <property type="term" value="P:glycoprotein metabolic process"/>
    <property type="evidence" value="ECO:0007669"/>
    <property type="project" value="TreeGrafter"/>
</dbReference>
<dbReference type="Pfam" id="PF07555">
    <property type="entry name" value="NAGidase"/>
    <property type="match status" value="1"/>
</dbReference>
<evidence type="ECO:0000256" key="3">
    <source>
        <dbReference type="ARBA" id="ARBA00022490"/>
    </source>
</evidence>
<reference evidence="22" key="1">
    <citation type="submission" date="2021-04" db="EMBL/GenBank/DDBJ databases">
        <authorList>
            <consortium name="Wellcome Sanger Institute Data Sharing"/>
        </authorList>
    </citation>
    <scope>NUCLEOTIDE SEQUENCE [LARGE SCALE GENOMIC DNA]</scope>
</reference>
<dbReference type="InterPro" id="IPR017853">
    <property type="entry name" value="GH"/>
</dbReference>
<keyword evidence="23" id="KW-1185">Reference proteome</keyword>
<evidence type="ECO:0000256" key="10">
    <source>
        <dbReference type="ARBA" id="ARBA00050933"/>
    </source>
</evidence>
<dbReference type="SUPFAM" id="SSF55729">
    <property type="entry name" value="Acyl-CoA N-acyltransferases (Nat)"/>
    <property type="match status" value="1"/>
</dbReference>
<evidence type="ECO:0000256" key="16">
    <source>
        <dbReference type="ARBA" id="ARBA00069950"/>
    </source>
</evidence>
<comment type="subcellular location">
    <subcellularLocation>
        <location evidence="2">Cytoplasm</location>
    </subcellularLocation>
    <subcellularLocation>
        <location evidence="1">Nucleus</location>
    </subcellularLocation>
</comment>
<evidence type="ECO:0000256" key="11">
    <source>
        <dbReference type="ARBA" id="ARBA00052136"/>
    </source>
</evidence>
<dbReference type="PANTHER" id="PTHR13170">
    <property type="entry name" value="O-GLCNACASE"/>
    <property type="match status" value="1"/>
</dbReference>
<comment type="catalytic activity">
    <reaction evidence="10">
        <text>3-O-(N-acetyl-beta-D-glucosaminyl)-L-seryl-[protein] + H2O = N-acetyl-D-glucosamine + L-seryl-[protein]</text>
        <dbReference type="Rhea" id="RHEA:48876"/>
        <dbReference type="Rhea" id="RHEA-COMP:9863"/>
        <dbReference type="Rhea" id="RHEA-COMP:12251"/>
        <dbReference type="ChEBI" id="CHEBI:15377"/>
        <dbReference type="ChEBI" id="CHEBI:29999"/>
        <dbReference type="ChEBI" id="CHEBI:90838"/>
        <dbReference type="ChEBI" id="CHEBI:506227"/>
        <dbReference type="EC" id="3.2.1.169"/>
    </reaction>
</comment>
<evidence type="ECO:0000256" key="2">
    <source>
        <dbReference type="ARBA" id="ARBA00004496"/>
    </source>
</evidence>
<dbReference type="InterPro" id="IPR051822">
    <property type="entry name" value="Glycosyl_Hydrolase_84"/>
</dbReference>
<evidence type="ECO:0000256" key="1">
    <source>
        <dbReference type="ARBA" id="ARBA00004123"/>
    </source>
</evidence>
<keyword evidence="7" id="KW-0326">Glycosidase</keyword>
<dbReference type="PROSITE" id="PS52009">
    <property type="entry name" value="GH84"/>
    <property type="match status" value="1"/>
</dbReference>
<evidence type="ECO:0000256" key="8">
    <source>
        <dbReference type="ARBA" id="ARBA00030512"/>
    </source>
</evidence>
<accession>A0A3Q1JQF2</accession>
<comment type="function">
    <text evidence="12">Cleaves GlcNAc but not GalNAc from O-glycosylated proteins. Deglycosylates a large and diverse number of proteins, such as CRYAB, ELK1, GSDMD, LMNB1 and TAB1. Can use p-nitrophenyl-beta-GlcNAc and 4-methylumbelliferone-GlcNAc as substrates but not p-nitrophenyl-beta-GalNAc or p-nitrophenyl-alpha-GlcNAc (in vitro). Does not bind acetyl-CoA and does not have histone acetyltransferase activity.</text>
</comment>
<dbReference type="FunFam" id="1.20.58.240:FF:000001">
    <property type="entry name" value="O-GlcNAcase like"/>
    <property type="match status" value="1"/>
</dbReference>
<feature type="region of interest" description="Disordered" evidence="20">
    <location>
        <begin position="486"/>
        <end position="506"/>
    </location>
</feature>
<feature type="region of interest" description="Disordered" evidence="20">
    <location>
        <begin position="1"/>
        <end position="28"/>
    </location>
</feature>
<dbReference type="InterPro" id="IPR011496">
    <property type="entry name" value="O-GlcNAcase_cat"/>
</dbReference>
<evidence type="ECO:0000256" key="18">
    <source>
        <dbReference type="ARBA" id="ARBA00076634"/>
    </source>
</evidence>
<dbReference type="InterPro" id="IPR016181">
    <property type="entry name" value="Acyl_CoA_acyltransferase"/>
</dbReference>
<evidence type="ECO:0000313" key="23">
    <source>
        <dbReference type="Proteomes" id="UP000265040"/>
    </source>
</evidence>
<evidence type="ECO:0000256" key="5">
    <source>
        <dbReference type="ARBA" id="ARBA00022801"/>
    </source>
</evidence>
<evidence type="ECO:0000256" key="15">
    <source>
        <dbReference type="ARBA" id="ARBA00066938"/>
    </source>
</evidence>
<reference evidence="22" key="2">
    <citation type="submission" date="2025-08" db="UniProtKB">
        <authorList>
            <consortium name="Ensembl"/>
        </authorList>
    </citation>
    <scope>IDENTIFICATION</scope>
</reference>